<dbReference type="NCBIfam" id="TIGR02141">
    <property type="entry name" value="modB_ABC"/>
    <property type="match status" value="1"/>
</dbReference>
<evidence type="ECO:0000256" key="6">
    <source>
        <dbReference type="ARBA" id="ARBA00022989"/>
    </source>
</evidence>
<evidence type="ECO:0000256" key="3">
    <source>
        <dbReference type="ARBA" id="ARBA00022448"/>
    </source>
</evidence>
<evidence type="ECO:0000256" key="5">
    <source>
        <dbReference type="ARBA" id="ARBA00022692"/>
    </source>
</evidence>
<dbReference type="NCBIfam" id="TIGR01581">
    <property type="entry name" value="Mo_ABC_porter"/>
    <property type="match status" value="1"/>
</dbReference>
<feature type="transmembrane region" description="Helical" evidence="10">
    <location>
        <begin position="247"/>
        <end position="268"/>
    </location>
</feature>
<dbReference type="Gene3D" id="1.10.3720.10">
    <property type="entry name" value="MetI-like"/>
    <property type="match status" value="1"/>
</dbReference>
<feature type="transmembrane region" description="Helical" evidence="10">
    <location>
        <begin position="66"/>
        <end position="90"/>
    </location>
</feature>
<evidence type="ECO:0000256" key="8">
    <source>
        <dbReference type="ARBA" id="ARBA00023136"/>
    </source>
</evidence>
<dbReference type="PROSITE" id="PS50928">
    <property type="entry name" value="ABC_TM1"/>
    <property type="match status" value="1"/>
</dbReference>
<dbReference type="GO" id="GO:0015098">
    <property type="term" value="F:molybdate ion transmembrane transporter activity"/>
    <property type="evidence" value="ECO:0007669"/>
    <property type="project" value="UniProtKB-UniRule"/>
</dbReference>
<feature type="transmembrane region" description="Helical" evidence="10">
    <location>
        <begin position="136"/>
        <end position="160"/>
    </location>
</feature>
<sequence>MTITKPVNNVRPRPTLSAGIPSSAIVVAVLAGAFFVLPFIALLAGITWSDLPELLTSRSALDALWLSLRTASAATAICIVFGVPLALVLARSNFPGRTLMRSVVLVPLVIPPVVAGIVLTEAFGRRGLIGEQLSALGIDIAFTTAAVVLAQTFVSLPFMVTTLESHLASSGEHYERVALSLGSSKWRTFWTVTLPLLRPGLVSGVVLTFARALGEFGATITFAGSLQGTTRTMPLEIYLAREADPDAAVALSLVLILIAVLVIAVAYFRPKHPHR</sequence>
<dbReference type="RefSeq" id="WP_141868460.1">
    <property type="nucleotide sequence ID" value="NZ_BAABAN010000017.1"/>
</dbReference>
<evidence type="ECO:0000256" key="10">
    <source>
        <dbReference type="RuleBase" id="RU363032"/>
    </source>
</evidence>
<keyword evidence="7" id="KW-0764">Sulfate transport</keyword>
<keyword evidence="8 10" id="KW-0472">Membrane</keyword>
<dbReference type="Pfam" id="PF00528">
    <property type="entry name" value="BPD_transp_1"/>
    <property type="match status" value="1"/>
</dbReference>
<dbReference type="InterPro" id="IPR006469">
    <property type="entry name" value="NifC_ABC_porter"/>
</dbReference>
<dbReference type="OrthoDB" id="9774448at2"/>
<comment type="function">
    <text evidence="11">Part of the binding-protein-dependent transport system for molybdenum; probably responsible for the translocation of the substrate across the membrane.</text>
</comment>
<keyword evidence="11" id="KW-1003">Cell membrane</keyword>
<evidence type="ECO:0000256" key="9">
    <source>
        <dbReference type="ARBA" id="ARBA00025323"/>
    </source>
</evidence>
<keyword evidence="6 10" id="KW-1133">Transmembrane helix</keyword>
<keyword evidence="5 10" id="KW-0812">Transmembrane</keyword>
<feature type="domain" description="ABC transmembrane type-1" evidence="12">
    <location>
        <begin position="64"/>
        <end position="266"/>
    </location>
</feature>
<keyword evidence="14" id="KW-1185">Reference proteome</keyword>
<evidence type="ECO:0000313" key="13">
    <source>
        <dbReference type="EMBL" id="TQL65473.1"/>
    </source>
</evidence>
<evidence type="ECO:0000256" key="2">
    <source>
        <dbReference type="ARBA" id="ARBA00011779"/>
    </source>
</evidence>
<proteinExistence type="inferred from homology"/>
<dbReference type="SUPFAM" id="SSF161098">
    <property type="entry name" value="MetI-like"/>
    <property type="match status" value="1"/>
</dbReference>
<dbReference type="PANTHER" id="PTHR30406">
    <property type="entry name" value="SULFATE TRANSPORT SYSTEM PERMEASE PROTEIN"/>
    <property type="match status" value="1"/>
</dbReference>
<evidence type="ECO:0000256" key="4">
    <source>
        <dbReference type="ARBA" id="ARBA00022505"/>
    </source>
</evidence>
<protein>
    <recommendedName>
        <fullName evidence="11">Molybdenum transport system permease</fullName>
    </recommendedName>
</protein>
<dbReference type="InterPro" id="IPR011867">
    <property type="entry name" value="ModB_ABC"/>
</dbReference>
<feature type="transmembrane region" description="Helical" evidence="10">
    <location>
        <begin position="102"/>
        <end position="124"/>
    </location>
</feature>
<dbReference type="InterPro" id="IPR000515">
    <property type="entry name" value="MetI-like"/>
</dbReference>
<comment type="caution">
    <text evidence="13">The sequence shown here is derived from an EMBL/GenBank/DDBJ whole genome shotgun (WGS) entry which is preliminary data.</text>
</comment>
<name>A0A542ZYP1_9MICC</name>
<dbReference type="PANTHER" id="PTHR30406:SF8">
    <property type="entry name" value="SULFATE TRANSPORT SYSTEM PERMEASE PROTEIN CYST"/>
    <property type="match status" value="1"/>
</dbReference>
<keyword evidence="3 10" id="KW-0813">Transport</keyword>
<dbReference type="GO" id="GO:0005886">
    <property type="term" value="C:plasma membrane"/>
    <property type="evidence" value="ECO:0007669"/>
    <property type="project" value="UniProtKB-SubCell"/>
</dbReference>
<comment type="subunit">
    <text evidence="2">The complex is composed of two ATP-binding proteins (CysA), two transmembrane proteins (CysT and CysW) and a solute-binding protein (CysP).</text>
</comment>
<evidence type="ECO:0000313" key="14">
    <source>
        <dbReference type="Proteomes" id="UP000319746"/>
    </source>
</evidence>
<dbReference type="Proteomes" id="UP000319746">
    <property type="component" value="Unassembled WGS sequence"/>
</dbReference>
<comment type="function">
    <text evidence="9">Part of the ABC transporter complex CysAWTP (TC 3.A.1.6.1) involved in sulfate/thiosulfate import. Probably responsible for the translocation of the substrate across the membrane.</text>
</comment>
<dbReference type="InterPro" id="IPR005667">
    <property type="entry name" value="Sulph_transpt2"/>
</dbReference>
<evidence type="ECO:0000259" key="12">
    <source>
        <dbReference type="PROSITE" id="PS50928"/>
    </source>
</evidence>
<dbReference type="InterPro" id="IPR035906">
    <property type="entry name" value="MetI-like_sf"/>
</dbReference>
<organism evidence="13 14">
    <name type="scientific">Enteractinococcus coprophilus</name>
    <dbReference type="NCBI Taxonomy" id="1027633"/>
    <lineage>
        <taxon>Bacteria</taxon>
        <taxon>Bacillati</taxon>
        <taxon>Actinomycetota</taxon>
        <taxon>Actinomycetes</taxon>
        <taxon>Micrococcales</taxon>
        <taxon>Micrococcaceae</taxon>
    </lineage>
</organism>
<accession>A0A542ZYP1</accession>
<keyword evidence="4 11" id="KW-0500">Molybdenum</keyword>
<evidence type="ECO:0000256" key="7">
    <source>
        <dbReference type="ARBA" id="ARBA00023032"/>
    </source>
</evidence>
<dbReference type="GO" id="GO:0015419">
    <property type="term" value="F:ABC-type sulfate transporter activity"/>
    <property type="evidence" value="ECO:0007669"/>
    <property type="project" value="InterPro"/>
</dbReference>
<dbReference type="CDD" id="cd06261">
    <property type="entry name" value="TM_PBP2"/>
    <property type="match status" value="1"/>
</dbReference>
<dbReference type="AlphaFoldDB" id="A0A542ZYP1"/>
<evidence type="ECO:0000256" key="1">
    <source>
        <dbReference type="ARBA" id="ARBA00004141"/>
    </source>
</evidence>
<dbReference type="EMBL" id="VFOU01000005">
    <property type="protein sequence ID" value="TQL65473.1"/>
    <property type="molecule type" value="Genomic_DNA"/>
</dbReference>
<evidence type="ECO:0000256" key="11">
    <source>
        <dbReference type="RuleBase" id="RU365097"/>
    </source>
</evidence>
<comment type="similarity">
    <text evidence="11">Belongs to the binding-protein-dependent transport system permease family. CysTW subfamily.</text>
</comment>
<comment type="subcellular location">
    <subcellularLocation>
        <location evidence="10">Cell membrane</location>
        <topology evidence="10">Multi-pass membrane protein</topology>
    </subcellularLocation>
    <subcellularLocation>
        <location evidence="1">Membrane</location>
        <topology evidence="1">Multi-pass membrane protein</topology>
    </subcellularLocation>
</comment>
<gene>
    <name evidence="13" type="ORF">FB556_2667</name>
</gene>
<reference evidence="13 14" key="1">
    <citation type="submission" date="2019-06" db="EMBL/GenBank/DDBJ databases">
        <title>Sequencing the genomes of 1000 actinobacteria strains.</title>
        <authorList>
            <person name="Klenk H.-P."/>
        </authorList>
    </citation>
    <scope>NUCLEOTIDE SEQUENCE [LARGE SCALE GENOMIC DNA]</scope>
    <source>
        <strain evidence="13 14">DSM 24083</strain>
    </source>
</reference>
<feature type="transmembrane region" description="Helical" evidence="10">
    <location>
        <begin position="20"/>
        <end position="45"/>
    </location>
</feature>